<evidence type="ECO:0000313" key="1">
    <source>
        <dbReference type="EMBL" id="EPS38903.1"/>
    </source>
</evidence>
<dbReference type="AlphaFoldDB" id="S8BI13"/>
<dbReference type="EMBL" id="AQGS01000514">
    <property type="protein sequence ID" value="EPS38903.1"/>
    <property type="molecule type" value="Genomic_DNA"/>
</dbReference>
<reference evidence="1 2" key="1">
    <citation type="journal article" date="2013" name="PLoS Genet.">
        <title>Genomic mechanisms accounting for the adaptation to parasitism in nematode-trapping fungi.</title>
        <authorList>
            <person name="Meerupati T."/>
            <person name="Andersson K.M."/>
            <person name="Friman E."/>
            <person name="Kumar D."/>
            <person name="Tunlid A."/>
            <person name="Ahren D."/>
        </authorList>
    </citation>
    <scope>NUCLEOTIDE SEQUENCE [LARGE SCALE GENOMIC DNA]</scope>
    <source>
        <strain evidence="1 2">CBS 200.50</strain>
    </source>
</reference>
<protein>
    <submittedName>
        <fullName evidence="1">Uncharacterized protein</fullName>
    </submittedName>
</protein>
<comment type="caution">
    <text evidence="1">The sequence shown here is derived from an EMBL/GenBank/DDBJ whole genome shotgun (WGS) entry which is preliminary data.</text>
</comment>
<keyword evidence="2" id="KW-1185">Reference proteome</keyword>
<dbReference type="Proteomes" id="UP000015100">
    <property type="component" value="Unassembled WGS sequence"/>
</dbReference>
<proteinExistence type="predicted"/>
<name>S8BI13_DACHA</name>
<dbReference type="STRING" id="1284197.S8BI13"/>
<evidence type="ECO:0000313" key="2">
    <source>
        <dbReference type="Proteomes" id="UP000015100"/>
    </source>
</evidence>
<gene>
    <name evidence="1" type="ORF">H072_7331</name>
</gene>
<dbReference type="HOGENOM" id="CLU_2003826_0_0_1"/>
<dbReference type="OrthoDB" id="9997422at2759"/>
<sequence>MIPECVQQLCTAKESVTSLMNQDVNLTPSKAYDKIVPQRVPTAVSALMQKHSGKTGDRSYDNITEADLEVARKCGRFEGTEPSKLFLKIFYHVLRTLEKDPRAGVVSPSLLGSTGVLPLTIMSM</sequence>
<accession>S8BI13</accession>
<organism evidence="1 2">
    <name type="scientific">Dactylellina haptotyla (strain CBS 200.50)</name>
    <name type="common">Nematode-trapping fungus</name>
    <name type="synonym">Monacrosporium haptotylum</name>
    <dbReference type="NCBI Taxonomy" id="1284197"/>
    <lineage>
        <taxon>Eukaryota</taxon>
        <taxon>Fungi</taxon>
        <taxon>Dikarya</taxon>
        <taxon>Ascomycota</taxon>
        <taxon>Pezizomycotina</taxon>
        <taxon>Orbiliomycetes</taxon>
        <taxon>Orbiliales</taxon>
        <taxon>Orbiliaceae</taxon>
        <taxon>Dactylellina</taxon>
    </lineage>
</organism>
<reference evidence="2" key="2">
    <citation type="submission" date="2013-04" db="EMBL/GenBank/DDBJ databases">
        <title>Genomic mechanisms accounting for the adaptation to parasitism in nematode-trapping fungi.</title>
        <authorList>
            <person name="Ahren D.G."/>
        </authorList>
    </citation>
    <scope>NUCLEOTIDE SEQUENCE [LARGE SCALE GENOMIC DNA]</scope>
    <source>
        <strain evidence="2">CBS 200.50</strain>
    </source>
</reference>